<dbReference type="GO" id="GO:0052621">
    <property type="term" value="F:diguanylate cyclase activity"/>
    <property type="evidence" value="ECO:0007669"/>
    <property type="project" value="UniProtKB-EC"/>
</dbReference>
<dbReference type="Proteomes" id="UP000887320">
    <property type="component" value="Unassembled WGS sequence"/>
</dbReference>
<sequence length="200" mass="22750">MRNKIYSEKRRKIHSLFNQVLKHSFIAKLIYKNQLSNSLEIDPHTGIYNQFAINTYLKELHPQTDSNFGIILLSVDNLCEIKNKYNLKIAHKALAAIAQELLQNIRETDLVGRYSESEFILILSDVTQDQAHHIADRLSRLINHYDLKINNKVIPLQTSCGASVSKHDSMSNAVLQQADQALYIAKTNRKPCYSGTGVLS</sequence>
<evidence type="ECO:0000259" key="3">
    <source>
        <dbReference type="PROSITE" id="PS50887"/>
    </source>
</evidence>
<dbReference type="PROSITE" id="PS50887">
    <property type="entry name" value="GGDEF"/>
    <property type="match status" value="1"/>
</dbReference>
<dbReference type="InterPro" id="IPR000160">
    <property type="entry name" value="GGDEF_dom"/>
</dbReference>
<dbReference type="Pfam" id="PF00990">
    <property type="entry name" value="GGDEF"/>
    <property type="match status" value="1"/>
</dbReference>
<dbReference type="SMART" id="SM00267">
    <property type="entry name" value="GGDEF"/>
    <property type="match status" value="1"/>
</dbReference>
<dbReference type="CDD" id="cd01949">
    <property type="entry name" value="GGDEF"/>
    <property type="match status" value="1"/>
</dbReference>
<dbReference type="InterPro" id="IPR029787">
    <property type="entry name" value="Nucleotide_cyclase"/>
</dbReference>
<dbReference type="Gene3D" id="3.30.70.270">
    <property type="match status" value="1"/>
</dbReference>
<evidence type="ECO:0000313" key="5">
    <source>
        <dbReference type="Proteomes" id="UP000887320"/>
    </source>
</evidence>
<dbReference type="InterPro" id="IPR050469">
    <property type="entry name" value="Diguanylate_Cyclase"/>
</dbReference>
<dbReference type="NCBIfam" id="TIGR00254">
    <property type="entry name" value="GGDEF"/>
    <property type="match status" value="1"/>
</dbReference>
<evidence type="ECO:0000313" key="4">
    <source>
        <dbReference type="EMBL" id="MCF0265032.1"/>
    </source>
</evidence>
<dbReference type="AlphaFoldDB" id="A0A8X8KHF1"/>
<evidence type="ECO:0000256" key="1">
    <source>
        <dbReference type="ARBA" id="ARBA00012528"/>
    </source>
</evidence>
<gene>
    <name evidence="4" type="ORF">KW868_11275</name>
</gene>
<comment type="caution">
    <text evidence="4">The sequence shown here is derived from an EMBL/GenBank/DDBJ whole genome shotgun (WGS) entry which is preliminary data.</text>
</comment>
<organism evidence="4 5">
    <name type="scientific">Acinetobacter guillouiae</name>
    <name type="common">Acinetobacter genomosp. 11</name>
    <dbReference type="NCBI Taxonomy" id="106649"/>
    <lineage>
        <taxon>Bacteria</taxon>
        <taxon>Pseudomonadati</taxon>
        <taxon>Pseudomonadota</taxon>
        <taxon>Gammaproteobacteria</taxon>
        <taxon>Moraxellales</taxon>
        <taxon>Moraxellaceae</taxon>
        <taxon>Acinetobacter</taxon>
    </lineage>
</organism>
<comment type="catalytic activity">
    <reaction evidence="2">
        <text>2 GTP = 3',3'-c-di-GMP + 2 diphosphate</text>
        <dbReference type="Rhea" id="RHEA:24898"/>
        <dbReference type="ChEBI" id="CHEBI:33019"/>
        <dbReference type="ChEBI" id="CHEBI:37565"/>
        <dbReference type="ChEBI" id="CHEBI:58805"/>
        <dbReference type="EC" id="2.7.7.65"/>
    </reaction>
</comment>
<name>A0A8X8KHF1_ACIGI</name>
<evidence type="ECO:0000256" key="2">
    <source>
        <dbReference type="ARBA" id="ARBA00034247"/>
    </source>
</evidence>
<dbReference type="PANTHER" id="PTHR45138:SF9">
    <property type="entry name" value="DIGUANYLATE CYCLASE DGCM-RELATED"/>
    <property type="match status" value="1"/>
</dbReference>
<feature type="domain" description="GGDEF" evidence="3">
    <location>
        <begin position="66"/>
        <end position="200"/>
    </location>
</feature>
<dbReference type="RefSeq" id="WP_234623414.1">
    <property type="nucleotide sequence ID" value="NZ_JAHWXT010000003.1"/>
</dbReference>
<dbReference type="SUPFAM" id="SSF55073">
    <property type="entry name" value="Nucleotide cyclase"/>
    <property type="match status" value="1"/>
</dbReference>
<dbReference type="PANTHER" id="PTHR45138">
    <property type="entry name" value="REGULATORY COMPONENTS OF SENSORY TRANSDUCTION SYSTEM"/>
    <property type="match status" value="1"/>
</dbReference>
<dbReference type="EC" id="2.7.7.65" evidence="1"/>
<dbReference type="InterPro" id="IPR043128">
    <property type="entry name" value="Rev_trsase/Diguanyl_cyclase"/>
</dbReference>
<accession>A0A8X8KHF1</accession>
<dbReference type="EMBL" id="JAHWXT010000003">
    <property type="protein sequence ID" value="MCF0265032.1"/>
    <property type="molecule type" value="Genomic_DNA"/>
</dbReference>
<proteinExistence type="predicted"/>
<protein>
    <recommendedName>
        <fullName evidence="1">diguanylate cyclase</fullName>
        <ecNumber evidence="1">2.7.7.65</ecNumber>
    </recommendedName>
</protein>
<reference evidence="4" key="1">
    <citation type="submission" date="2021-07" db="EMBL/GenBank/DDBJ databases">
        <authorList>
            <person name="Fernandez M."/>
            <person name="Pereira P."/>
            <person name="Torres Tejerizo G.A."/>
            <person name="Gonzalez P."/>
            <person name="Agostini E."/>
        </authorList>
    </citation>
    <scope>NUCLEOTIDE SEQUENCE</scope>
    <source>
        <strain evidence="4">SFC 500-1A</strain>
    </source>
</reference>